<keyword evidence="2" id="KW-1185">Reference proteome</keyword>
<dbReference type="Proteomes" id="UP000031668">
    <property type="component" value="Unassembled WGS sequence"/>
</dbReference>
<dbReference type="AlphaFoldDB" id="A0A0C2J535"/>
<sequence>MTNNNYRNPDLDYRTSLCLVNMIFCALAPKGLNSFISLIGLCFQESALLADRFTFNLIATTHIEDGNIKKTVTGQVKLFLFTGAGQAYLEAGKLAEIDDPNLNVAKTYYEISADCYRKILSGSAFESYRKWIEVLVKQFNDVTKAKDFYDSADTLRRENNYTTFTFCDRVSHWRDAKFSEEIKYIKLADIREQERRTLEETTVCGKCVCFWSLHSKYIREIGLKHPSKRVDFVTNNHEKYRNELELACAQYNQLADQSQIQHPEERTNAT</sequence>
<proteinExistence type="predicted"/>
<dbReference type="EMBL" id="JWZT01004401">
    <property type="protein sequence ID" value="KII64208.1"/>
    <property type="molecule type" value="Genomic_DNA"/>
</dbReference>
<evidence type="ECO:0000313" key="1">
    <source>
        <dbReference type="EMBL" id="KII64208.1"/>
    </source>
</evidence>
<gene>
    <name evidence="1" type="ORF">RF11_13285</name>
</gene>
<dbReference type="OrthoDB" id="9984275at2759"/>
<reference evidence="1 2" key="1">
    <citation type="journal article" date="2014" name="Genome Biol. Evol.">
        <title>The genome of the myxosporean Thelohanellus kitauei shows adaptations to nutrient acquisition within its fish host.</title>
        <authorList>
            <person name="Yang Y."/>
            <person name="Xiong J."/>
            <person name="Zhou Z."/>
            <person name="Huo F."/>
            <person name="Miao W."/>
            <person name="Ran C."/>
            <person name="Liu Y."/>
            <person name="Zhang J."/>
            <person name="Feng J."/>
            <person name="Wang M."/>
            <person name="Wang M."/>
            <person name="Wang L."/>
            <person name="Yao B."/>
        </authorList>
    </citation>
    <scope>NUCLEOTIDE SEQUENCE [LARGE SCALE GENOMIC DNA]</scope>
    <source>
        <strain evidence="1">Wuqing</strain>
    </source>
</reference>
<comment type="caution">
    <text evidence="1">The sequence shown here is derived from an EMBL/GenBank/DDBJ whole genome shotgun (WGS) entry which is preliminary data.</text>
</comment>
<name>A0A0C2J535_THEKT</name>
<protein>
    <submittedName>
        <fullName evidence="1">Uncharacterized protein</fullName>
    </submittedName>
</protein>
<evidence type="ECO:0000313" key="2">
    <source>
        <dbReference type="Proteomes" id="UP000031668"/>
    </source>
</evidence>
<organism evidence="1 2">
    <name type="scientific">Thelohanellus kitauei</name>
    <name type="common">Myxosporean</name>
    <dbReference type="NCBI Taxonomy" id="669202"/>
    <lineage>
        <taxon>Eukaryota</taxon>
        <taxon>Metazoa</taxon>
        <taxon>Cnidaria</taxon>
        <taxon>Myxozoa</taxon>
        <taxon>Myxosporea</taxon>
        <taxon>Bivalvulida</taxon>
        <taxon>Platysporina</taxon>
        <taxon>Myxobolidae</taxon>
        <taxon>Thelohanellus</taxon>
    </lineage>
</organism>
<accession>A0A0C2J535</accession>